<dbReference type="InterPro" id="IPR002818">
    <property type="entry name" value="DJ-1/PfpI"/>
</dbReference>
<dbReference type="InterPro" id="IPR052158">
    <property type="entry name" value="INH-QAR"/>
</dbReference>
<dbReference type="InterPro" id="IPR029062">
    <property type="entry name" value="Class_I_gatase-like"/>
</dbReference>
<accession>A0A4R2I4X1</accession>
<dbReference type="PANTHER" id="PTHR43130:SF3">
    <property type="entry name" value="HTH-TYPE TRANSCRIPTIONAL REGULATOR RV1931C"/>
    <property type="match status" value="1"/>
</dbReference>
<comment type="caution">
    <text evidence="2">The sequence shown here is derived from an EMBL/GenBank/DDBJ whole genome shotgun (WGS) entry which is preliminary data.</text>
</comment>
<dbReference type="Gene3D" id="3.40.50.880">
    <property type="match status" value="1"/>
</dbReference>
<keyword evidence="3" id="KW-1185">Reference proteome</keyword>
<evidence type="ECO:0000313" key="3">
    <source>
        <dbReference type="Proteomes" id="UP000294862"/>
    </source>
</evidence>
<dbReference type="SUPFAM" id="SSF52317">
    <property type="entry name" value="Class I glutamine amidotransferase-like"/>
    <property type="match status" value="1"/>
</dbReference>
<dbReference type="AlphaFoldDB" id="A0A4R2I4X1"/>
<dbReference type="CDD" id="cd03137">
    <property type="entry name" value="GATase1_AraC_1"/>
    <property type="match status" value="1"/>
</dbReference>
<evidence type="ECO:0000259" key="1">
    <source>
        <dbReference type="Pfam" id="PF01965"/>
    </source>
</evidence>
<gene>
    <name evidence="2" type="ORF">EV148_107144</name>
</gene>
<dbReference type="EMBL" id="SLWQ01000007">
    <property type="protein sequence ID" value="TCO38856.1"/>
    <property type="molecule type" value="Genomic_DNA"/>
</dbReference>
<feature type="domain" description="DJ-1/PfpI" evidence="1">
    <location>
        <begin position="8"/>
        <end position="178"/>
    </location>
</feature>
<proteinExistence type="predicted"/>
<dbReference type="Pfam" id="PF01965">
    <property type="entry name" value="DJ-1_PfpI"/>
    <property type="match status" value="1"/>
</dbReference>
<reference evidence="2 3" key="1">
    <citation type="journal article" date="2015" name="Stand. Genomic Sci.">
        <title>Genomic Encyclopedia of Bacterial and Archaeal Type Strains, Phase III: the genomes of soil and plant-associated and newly described type strains.</title>
        <authorList>
            <person name="Whitman W.B."/>
            <person name="Woyke T."/>
            <person name="Klenk H.P."/>
            <person name="Zhou Y."/>
            <person name="Lilburn T.G."/>
            <person name="Beck B.J."/>
            <person name="De Vos P."/>
            <person name="Vandamme P."/>
            <person name="Eisen J.A."/>
            <person name="Garrity G."/>
            <person name="Hugenholtz P."/>
            <person name="Kyrpides N.C."/>
        </authorList>
    </citation>
    <scope>NUCLEOTIDE SEQUENCE [LARGE SCALE GENOMIC DNA]</scope>
    <source>
        <strain evidence="2 3">A3</strain>
    </source>
</reference>
<dbReference type="Proteomes" id="UP000294862">
    <property type="component" value="Unassembled WGS sequence"/>
</dbReference>
<dbReference type="RefSeq" id="WP_199222780.1">
    <property type="nucleotide sequence ID" value="NZ_SLWQ01000007.1"/>
</dbReference>
<dbReference type="PANTHER" id="PTHR43130">
    <property type="entry name" value="ARAC-FAMILY TRANSCRIPTIONAL REGULATOR"/>
    <property type="match status" value="1"/>
</dbReference>
<name>A0A4R2I4X1_9GAMM</name>
<protein>
    <submittedName>
        <fullName evidence="2">Transcriptional regulator GlxA family with amidase domain</fullName>
    </submittedName>
</protein>
<sequence>MDGDVATIGVLVYDGVQSLDVTGPMDVFAVANARAGGRAPVYAPCTIGRDARPVRTEGHVTIVPDTTLVDAPPLDTLVIPGGAGSRVVNGDVALLDWIRTCAAGARRVVSVCTGLYILAATGLVDGRRVTTHWAHAADVQARHPQLRVEADHLFLHDGRFHTSGGLTAGLDLALSLVEDDHGAAVALAVARELVMYMKRPGNQAQFSAPLDAQTRGSGRLRTLVDWLVDHLASPSAWR</sequence>
<evidence type="ECO:0000313" key="2">
    <source>
        <dbReference type="EMBL" id="TCO38856.1"/>
    </source>
</evidence>
<dbReference type="GO" id="GO:0006355">
    <property type="term" value="P:regulation of DNA-templated transcription"/>
    <property type="evidence" value="ECO:0007669"/>
    <property type="project" value="TreeGrafter"/>
</dbReference>
<organism evidence="2 3">
    <name type="scientific">Dokdonella fugitiva</name>
    <dbReference type="NCBI Taxonomy" id="328517"/>
    <lineage>
        <taxon>Bacteria</taxon>
        <taxon>Pseudomonadati</taxon>
        <taxon>Pseudomonadota</taxon>
        <taxon>Gammaproteobacteria</taxon>
        <taxon>Lysobacterales</taxon>
        <taxon>Rhodanobacteraceae</taxon>
        <taxon>Dokdonella</taxon>
    </lineage>
</organism>